<proteinExistence type="predicted"/>
<sequence>MPAVGLAARGRQAATVVKVYRADGAVMLSVTVKKVRLQESRADRVAKVVQLERVAQVALVVSLVQSGFLRTMHQHPVALGWSKKAAVGERLVRLV</sequence>
<accession>A0ABQ1ZYZ2</accession>
<comment type="caution">
    <text evidence="1">The sequence shown here is derived from an EMBL/GenBank/DDBJ whole genome shotgun (WGS) entry which is preliminary data.</text>
</comment>
<dbReference type="Proteomes" id="UP000637774">
    <property type="component" value="Unassembled WGS sequence"/>
</dbReference>
<protein>
    <submittedName>
        <fullName evidence="1">Uncharacterized protein</fullName>
    </submittedName>
</protein>
<name>A0ABQ1ZYZ2_9BACT</name>
<dbReference type="EMBL" id="BMGY01000004">
    <property type="protein sequence ID" value="GGH80807.1"/>
    <property type="molecule type" value="Genomic_DNA"/>
</dbReference>
<evidence type="ECO:0000313" key="1">
    <source>
        <dbReference type="EMBL" id="GGH80807.1"/>
    </source>
</evidence>
<reference evidence="2" key="1">
    <citation type="journal article" date="2019" name="Int. J. Syst. Evol. Microbiol.">
        <title>The Global Catalogue of Microorganisms (GCM) 10K type strain sequencing project: providing services to taxonomists for standard genome sequencing and annotation.</title>
        <authorList>
            <consortium name="The Broad Institute Genomics Platform"/>
            <consortium name="The Broad Institute Genome Sequencing Center for Infectious Disease"/>
            <person name="Wu L."/>
            <person name="Ma J."/>
        </authorList>
    </citation>
    <scope>NUCLEOTIDE SEQUENCE [LARGE SCALE GENOMIC DNA]</scope>
    <source>
        <strain evidence="2">CGMCC 1.14966</strain>
    </source>
</reference>
<keyword evidence="2" id="KW-1185">Reference proteome</keyword>
<evidence type="ECO:0000313" key="2">
    <source>
        <dbReference type="Proteomes" id="UP000637774"/>
    </source>
</evidence>
<organism evidence="1 2">
    <name type="scientific">Hymenobacter frigidus</name>
    <dbReference type="NCBI Taxonomy" id="1524095"/>
    <lineage>
        <taxon>Bacteria</taxon>
        <taxon>Pseudomonadati</taxon>
        <taxon>Bacteroidota</taxon>
        <taxon>Cytophagia</taxon>
        <taxon>Cytophagales</taxon>
        <taxon>Hymenobacteraceae</taxon>
        <taxon>Hymenobacter</taxon>
    </lineage>
</organism>
<gene>
    <name evidence="1" type="ORF">GCM10011495_06580</name>
</gene>